<gene>
    <name evidence="12" type="primary">hypF</name>
    <name evidence="12" type="ORF">NCTC4822_01429</name>
</gene>
<dbReference type="PIRSF" id="PIRSF006256">
    <property type="entry name" value="CMPcnvr_hdrg_mat"/>
    <property type="match status" value="1"/>
</dbReference>
<comment type="catalytic activity">
    <reaction evidence="7">
        <text>C-terminal L-cysteinyl-[HypE protein] + carbamoyl phosphate + ATP + H2O = C-terminal S-carboxamide-L-cysteinyl-[HypE protein] + AMP + phosphate + diphosphate + H(+)</text>
        <dbReference type="Rhea" id="RHEA:55636"/>
        <dbReference type="Rhea" id="RHEA-COMP:14247"/>
        <dbReference type="Rhea" id="RHEA-COMP:14392"/>
        <dbReference type="ChEBI" id="CHEBI:15377"/>
        <dbReference type="ChEBI" id="CHEBI:15378"/>
        <dbReference type="ChEBI" id="CHEBI:30616"/>
        <dbReference type="ChEBI" id="CHEBI:33019"/>
        <dbReference type="ChEBI" id="CHEBI:43474"/>
        <dbReference type="ChEBI" id="CHEBI:58228"/>
        <dbReference type="ChEBI" id="CHEBI:76913"/>
        <dbReference type="ChEBI" id="CHEBI:139126"/>
        <dbReference type="ChEBI" id="CHEBI:456215"/>
    </reaction>
</comment>
<keyword evidence="4" id="KW-0479">Metal-binding</keyword>
<evidence type="ECO:0000256" key="10">
    <source>
        <dbReference type="ARBA" id="ARBA00078219"/>
    </source>
</evidence>
<dbReference type="Gene3D" id="3.30.420.360">
    <property type="match status" value="1"/>
</dbReference>
<comment type="similarity">
    <text evidence="2">Belongs to the carbamoyltransferase HypF family.</text>
</comment>
<dbReference type="Pfam" id="PF17788">
    <property type="entry name" value="HypF_C"/>
    <property type="match status" value="1"/>
</dbReference>
<evidence type="ECO:0000256" key="2">
    <source>
        <dbReference type="ARBA" id="ARBA00008097"/>
    </source>
</evidence>
<comment type="pathway">
    <text evidence="1">Protein modification; [NiFe] hydrogenase maturation.</text>
</comment>
<dbReference type="Pfam" id="PF01300">
    <property type="entry name" value="Sua5_yciO_yrdC"/>
    <property type="match status" value="1"/>
</dbReference>
<dbReference type="Pfam" id="PF22521">
    <property type="entry name" value="HypF_C_2"/>
    <property type="match status" value="1"/>
</dbReference>
<reference evidence="12 13" key="1">
    <citation type="submission" date="2018-06" db="EMBL/GenBank/DDBJ databases">
        <authorList>
            <consortium name="Pathogen Informatics"/>
            <person name="Doyle S."/>
        </authorList>
    </citation>
    <scope>NUCLEOTIDE SEQUENCE [LARGE SCALE GENOMIC DNA]</scope>
    <source>
        <strain evidence="13">ATCC 11859 / DSM 33 / NCIB 8841 / NCTC 4822</strain>
    </source>
</reference>
<dbReference type="InterPro" id="IPR055128">
    <property type="entry name" value="HypF_C_2"/>
</dbReference>
<dbReference type="Proteomes" id="UP000254519">
    <property type="component" value="Unassembled WGS sequence"/>
</dbReference>
<evidence type="ECO:0000256" key="1">
    <source>
        <dbReference type="ARBA" id="ARBA00004711"/>
    </source>
</evidence>
<proteinExistence type="inferred from homology"/>
<dbReference type="InterPro" id="IPR006070">
    <property type="entry name" value="Sua5-like_dom"/>
</dbReference>
<dbReference type="AlphaFoldDB" id="A0A380BLW5"/>
<dbReference type="GO" id="GO:0051604">
    <property type="term" value="P:protein maturation"/>
    <property type="evidence" value="ECO:0007669"/>
    <property type="project" value="TreeGrafter"/>
</dbReference>
<evidence type="ECO:0000256" key="3">
    <source>
        <dbReference type="ARBA" id="ARBA00022598"/>
    </source>
</evidence>
<evidence type="ECO:0000259" key="11">
    <source>
        <dbReference type="PROSITE" id="PS51163"/>
    </source>
</evidence>
<dbReference type="Pfam" id="PF07503">
    <property type="entry name" value="zf-HYPF"/>
    <property type="match status" value="2"/>
</dbReference>
<dbReference type="Gene3D" id="3.30.420.40">
    <property type="match status" value="1"/>
</dbReference>
<organism evidence="12 13">
    <name type="scientific">Sporosarcina pasteurii</name>
    <name type="common">Bacillus pasteurii</name>
    <dbReference type="NCBI Taxonomy" id="1474"/>
    <lineage>
        <taxon>Bacteria</taxon>
        <taxon>Bacillati</taxon>
        <taxon>Bacillota</taxon>
        <taxon>Bacilli</taxon>
        <taxon>Bacillales</taxon>
        <taxon>Caryophanaceae</taxon>
        <taxon>Sporosarcina</taxon>
    </lineage>
</organism>
<dbReference type="SUPFAM" id="SSF55821">
    <property type="entry name" value="YrdC/RibB"/>
    <property type="match status" value="1"/>
</dbReference>
<dbReference type="FunFam" id="3.30.420.40:FF:000124">
    <property type="entry name" value="Carbamoyltransferase HypF"/>
    <property type="match status" value="1"/>
</dbReference>
<feature type="domain" description="YrdC-like" evidence="11">
    <location>
        <begin position="132"/>
        <end position="316"/>
    </location>
</feature>
<evidence type="ECO:0000256" key="5">
    <source>
        <dbReference type="ARBA" id="ARBA00022771"/>
    </source>
</evidence>
<name>A0A380BLW5_SPOPA</name>
<dbReference type="GO" id="GO:0016874">
    <property type="term" value="F:ligase activity"/>
    <property type="evidence" value="ECO:0007669"/>
    <property type="project" value="UniProtKB-KW"/>
</dbReference>
<dbReference type="InterPro" id="IPR004421">
    <property type="entry name" value="Carbamoyltransferase_HypF"/>
</dbReference>
<evidence type="ECO:0000256" key="7">
    <source>
        <dbReference type="ARBA" id="ARBA00048220"/>
    </source>
</evidence>
<dbReference type="EMBL" id="UGYZ01000002">
    <property type="protein sequence ID" value="SUJ03446.1"/>
    <property type="molecule type" value="Genomic_DNA"/>
</dbReference>
<evidence type="ECO:0000256" key="4">
    <source>
        <dbReference type="ARBA" id="ARBA00022723"/>
    </source>
</evidence>
<keyword evidence="12" id="KW-0808">Transferase</keyword>
<evidence type="ECO:0000313" key="12">
    <source>
        <dbReference type="EMBL" id="SUJ03446.1"/>
    </source>
</evidence>
<dbReference type="NCBIfam" id="TIGR00143">
    <property type="entry name" value="hypF"/>
    <property type="match status" value="1"/>
</dbReference>
<dbReference type="GO" id="GO:0003725">
    <property type="term" value="F:double-stranded RNA binding"/>
    <property type="evidence" value="ECO:0007669"/>
    <property type="project" value="InterPro"/>
</dbReference>
<dbReference type="OrthoDB" id="9808093at2"/>
<evidence type="ECO:0000313" key="13">
    <source>
        <dbReference type="Proteomes" id="UP000254519"/>
    </source>
</evidence>
<dbReference type="InterPro" id="IPR011125">
    <property type="entry name" value="Znf_HypF"/>
</dbReference>
<evidence type="ECO:0000256" key="6">
    <source>
        <dbReference type="ARBA" id="ARBA00022833"/>
    </source>
</evidence>
<keyword evidence="3" id="KW-0436">Ligase</keyword>
<dbReference type="GO" id="GO:0016743">
    <property type="term" value="F:carboxyl- or carbamoyltransferase activity"/>
    <property type="evidence" value="ECO:0007669"/>
    <property type="project" value="InterPro"/>
</dbReference>
<dbReference type="Gene3D" id="3.30.110.120">
    <property type="match status" value="1"/>
</dbReference>
<dbReference type="Gene3D" id="3.90.870.50">
    <property type="match status" value="1"/>
</dbReference>
<dbReference type="GO" id="GO:0008270">
    <property type="term" value="F:zinc ion binding"/>
    <property type="evidence" value="ECO:0007669"/>
    <property type="project" value="UniProtKB-KW"/>
</dbReference>
<accession>A0A380BLW5</accession>
<sequence length="698" mass="79015">MDSLDKGRLSSMYKDKAIQIIVKEKVESTNWIPADAAICDHCFEEMEDPDNRRFQYPFISCRQCGPRYTVIDRLPYHRLNTTMKELPTCLECKVEYETPSNRRHHAQSICCPNCGPTITLFDQSGESLAENHSAITQTINLIKRGKIIAIKGIGGFHLACDAYQKKAVDQLRLRKKRPQKPLAIMVKSLEVARKLSYISSQEEELLTSPEKPIVLLRKKEGVLPSNLAPGLSTIGVMLPYTPLHHLLFKSNTLDCIVMTSANSSGLPILYRDDHLKYLQNIADYIMTHNREINIPIDDSVVQYDGIQKRYVRRARGFVPKSFHTTSNVDQIIALGGNQKNTFSIGKQDKIFMSAHVGDLENEEMINFFENHVHRSKKWLGIKGQYVAVDKHPRYVSNTIAPKINHNILSVQHHHAHHVSCMEDNGLKEPCLGIILDGTGYGNDGNIWGFEFLYGDAKSFKRLAHLQYTPLPGGEKAVQEPWRNAVGMLLYYWPEKGKELCMKLFPERVKEINIIEKMIAHQINTPLAGTCGRLFDAVSAILGICSTSTYEGEAAIKLSEYMNETELESIHDIYPFHLQTNIANELQLDLSPMIDQIIQDKIQQQSIPTIIKKFHNTLVTSCVQIILKLVENKPELNRTVVLSGGSFQNLYLVKEIQKGLQKEGFNVYPHKNVPCHDGGLSLGQIIIAAHKAENLRKDL</sequence>
<evidence type="ECO:0000256" key="8">
    <source>
        <dbReference type="ARBA" id="ARBA00072168"/>
    </source>
</evidence>
<dbReference type="InterPro" id="IPR041440">
    <property type="entry name" value="HypF_C"/>
</dbReference>
<dbReference type="PROSITE" id="PS51163">
    <property type="entry name" value="YRDC"/>
    <property type="match status" value="1"/>
</dbReference>
<dbReference type="PANTHER" id="PTHR42959">
    <property type="entry name" value="CARBAMOYLTRANSFERASE"/>
    <property type="match status" value="1"/>
</dbReference>
<keyword evidence="6" id="KW-0862">Zinc</keyword>
<keyword evidence="13" id="KW-1185">Reference proteome</keyword>
<dbReference type="PANTHER" id="PTHR42959:SF1">
    <property type="entry name" value="CARBAMOYLTRANSFERASE HYPF"/>
    <property type="match status" value="1"/>
</dbReference>
<dbReference type="InterPro" id="IPR051060">
    <property type="entry name" value="Carbamoyltrans_HypF-like"/>
</dbReference>
<protein>
    <recommendedName>
        <fullName evidence="8">Carbamoyltransferase HypF</fullName>
    </recommendedName>
    <alternativeName>
        <fullName evidence="9">Carbamoyl phosphate-converting enzyme HypF</fullName>
    </alternativeName>
    <alternativeName>
        <fullName evidence="10">[NiFe]-hydrogenase maturation factor HypF</fullName>
    </alternativeName>
</protein>
<evidence type="ECO:0000256" key="9">
    <source>
        <dbReference type="ARBA" id="ARBA00075001"/>
    </source>
</evidence>
<dbReference type="InterPro" id="IPR017945">
    <property type="entry name" value="DHBP_synth_RibB-like_a/b_dom"/>
</dbReference>
<keyword evidence="5" id="KW-0863">Zinc-finger</keyword>